<dbReference type="RefSeq" id="WP_006521170.1">
    <property type="nucleotide sequence ID" value="NC_021184.1"/>
</dbReference>
<feature type="active site" evidence="1">
    <location>
        <position position="193"/>
    </location>
</feature>
<evidence type="ECO:0000256" key="1">
    <source>
        <dbReference type="PIRSR" id="PIRSR640198-1"/>
    </source>
</evidence>
<feature type="binding site" evidence="2">
    <location>
        <begin position="197"/>
        <end position="204"/>
    </location>
    <ligand>
        <name>ATP</name>
        <dbReference type="ChEBI" id="CHEBI:30616"/>
    </ligand>
</feature>
<keyword evidence="2" id="KW-0547">Nucleotide-binding</keyword>
<keyword evidence="6" id="KW-1185">Reference proteome</keyword>
<protein>
    <recommendedName>
        <fullName evidence="4">Fido domain-containing protein</fullName>
    </recommendedName>
</protein>
<dbReference type="Proteomes" id="UP000013520">
    <property type="component" value="Chromosome"/>
</dbReference>
<keyword evidence="2" id="KW-0067">ATP-binding</keyword>
<organism evidence="5 6">
    <name type="scientific">Desulfoscipio gibsoniae DSM 7213</name>
    <dbReference type="NCBI Taxonomy" id="767817"/>
    <lineage>
        <taxon>Bacteria</taxon>
        <taxon>Bacillati</taxon>
        <taxon>Bacillota</taxon>
        <taxon>Clostridia</taxon>
        <taxon>Eubacteriales</taxon>
        <taxon>Desulfallaceae</taxon>
        <taxon>Desulfoscipio</taxon>
    </lineage>
</organism>
<dbReference type="eggNOG" id="COG3177">
    <property type="taxonomic scope" value="Bacteria"/>
</dbReference>
<dbReference type="STRING" id="767817.Desgi_0974"/>
<dbReference type="InterPro" id="IPR003812">
    <property type="entry name" value="Fido"/>
</dbReference>
<evidence type="ECO:0000313" key="5">
    <source>
        <dbReference type="EMBL" id="AGL00514.1"/>
    </source>
</evidence>
<dbReference type="PANTHER" id="PTHR13504:SF38">
    <property type="entry name" value="FIDO DOMAIN-CONTAINING PROTEIN"/>
    <property type="match status" value="1"/>
</dbReference>
<dbReference type="SUPFAM" id="SSF140931">
    <property type="entry name" value="Fic-like"/>
    <property type="match status" value="1"/>
</dbReference>
<name>R4KD76_9FIRM</name>
<sequence length="358" mass="40971">MPKKPWQPKYNYSEAIVKALMKIEGAKAVMDHVTLPPAIENDLRHRTRVRSSHFSTFIEGNKLTLSEVAEVLEGQVTALQNRERDVLEVRNYWNALLKVEKWAASKTALTEKSIRQLHAILEKGKRAKPTPYRDGQNTVRDSITRSIVYMPPEAKDVPILMGEMIAWLNKVEKENIPIPIIASLIHYQLVTIHPFWDGNGRTARLLATFILHRGGYGINGFFSLEEHHARDLNGYYDSLMVHPNHNYYMGRADASLNKWLEYFLNTLTYVFNEAKNEALHLLKKEQEEPAWLSKLDRRARVVAGLFSSAEYITSSDVAATLGLSPRMARELLKEWVNDGWLIVSNSSKKGRQYSLTAK</sequence>
<accession>R4KD76</accession>
<gene>
    <name evidence="5" type="ORF">Desgi_0974</name>
</gene>
<reference evidence="5 6" key="1">
    <citation type="submission" date="2012-01" db="EMBL/GenBank/DDBJ databases">
        <title>Complete sequence of Desulfotomaculum gibsoniae DSM 7213.</title>
        <authorList>
            <consortium name="US DOE Joint Genome Institute"/>
            <person name="Lucas S."/>
            <person name="Han J."/>
            <person name="Lapidus A."/>
            <person name="Cheng J.-F."/>
            <person name="Goodwin L."/>
            <person name="Pitluck S."/>
            <person name="Peters L."/>
            <person name="Ovchinnikova G."/>
            <person name="Teshima H."/>
            <person name="Detter J.C."/>
            <person name="Han C."/>
            <person name="Tapia R."/>
            <person name="Land M."/>
            <person name="Hauser L."/>
            <person name="Kyrpides N."/>
            <person name="Ivanova N."/>
            <person name="Pagani I."/>
            <person name="Parshina S."/>
            <person name="Plugge C."/>
            <person name="Muyzer G."/>
            <person name="Kuever J."/>
            <person name="Ivanova A."/>
            <person name="Nazina T."/>
            <person name="Klenk H.-P."/>
            <person name="Brambilla E."/>
            <person name="Spring S."/>
            <person name="Stams A.F."/>
            <person name="Woyke T."/>
        </authorList>
    </citation>
    <scope>NUCLEOTIDE SEQUENCE [LARGE SCALE GENOMIC DNA]</scope>
    <source>
        <strain evidence="5 6">DSM 7213</strain>
    </source>
</reference>
<proteinExistence type="predicted"/>
<feature type="domain" description="Fido" evidence="4">
    <location>
        <begin position="109"/>
        <end position="265"/>
    </location>
</feature>
<dbReference type="KEGG" id="dgi:Desgi_0974"/>
<evidence type="ECO:0000259" key="4">
    <source>
        <dbReference type="PROSITE" id="PS51459"/>
    </source>
</evidence>
<dbReference type="Pfam" id="PF02661">
    <property type="entry name" value="Fic"/>
    <property type="match status" value="1"/>
</dbReference>
<dbReference type="InterPro" id="IPR036597">
    <property type="entry name" value="Fido-like_dom_sf"/>
</dbReference>
<dbReference type="InterPro" id="IPR040198">
    <property type="entry name" value="Fido_containing"/>
</dbReference>
<dbReference type="GO" id="GO:0005524">
    <property type="term" value="F:ATP binding"/>
    <property type="evidence" value="ECO:0007669"/>
    <property type="project" value="UniProtKB-KW"/>
</dbReference>
<dbReference type="HOGENOM" id="CLU_047250_2_2_9"/>
<dbReference type="AlphaFoldDB" id="R4KD76"/>
<feature type="site" description="Important for autoinhibition of adenylyltransferase activity" evidence="3">
    <location>
        <position position="59"/>
    </location>
</feature>
<dbReference type="EMBL" id="CP003273">
    <property type="protein sequence ID" value="AGL00514.1"/>
    <property type="molecule type" value="Genomic_DNA"/>
</dbReference>
<dbReference type="OrthoDB" id="9813719at2"/>
<dbReference type="Gene3D" id="1.10.3290.10">
    <property type="entry name" value="Fido-like domain"/>
    <property type="match status" value="1"/>
</dbReference>
<evidence type="ECO:0000256" key="3">
    <source>
        <dbReference type="PIRSR" id="PIRSR640198-3"/>
    </source>
</evidence>
<dbReference type="PANTHER" id="PTHR13504">
    <property type="entry name" value="FIDO DOMAIN-CONTAINING PROTEIN DDB_G0283145"/>
    <property type="match status" value="1"/>
</dbReference>
<dbReference type="PROSITE" id="PS51459">
    <property type="entry name" value="FIDO"/>
    <property type="match status" value="1"/>
</dbReference>
<evidence type="ECO:0000313" key="6">
    <source>
        <dbReference type="Proteomes" id="UP000013520"/>
    </source>
</evidence>
<evidence type="ECO:0000256" key="2">
    <source>
        <dbReference type="PIRSR" id="PIRSR640198-2"/>
    </source>
</evidence>